<dbReference type="Proteomes" id="UP000541610">
    <property type="component" value="Unassembled WGS sequence"/>
</dbReference>
<evidence type="ECO:0008006" key="4">
    <source>
        <dbReference type="Google" id="ProtNLM"/>
    </source>
</evidence>
<proteinExistence type="predicted"/>
<dbReference type="InterPro" id="IPR001680">
    <property type="entry name" value="WD40_rpt"/>
</dbReference>
<comment type="caution">
    <text evidence="2">The sequence shown here is derived from an EMBL/GenBank/DDBJ whole genome shotgun (WGS) entry which is preliminary data.</text>
</comment>
<dbReference type="SMART" id="SM00320">
    <property type="entry name" value="WD40"/>
    <property type="match status" value="7"/>
</dbReference>
<dbReference type="SUPFAM" id="SSF50978">
    <property type="entry name" value="WD40 repeat-like"/>
    <property type="match status" value="1"/>
</dbReference>
<organism evidence="2 3">
    <name type="scientific">Perkinsus olseni</name>
    <name type="common">Perkinsus atlanticus</name>
    <dbReference type="NCBI Taxonomy" id="32597"/>
    <lineage>
        <taxon>Eukaryota</taxon>
        <taxon>Sar</taxon>
        <taxon>Alveolata</taxon>
        <taxon>Perkinsozoa</taxon>
        <taxon>Perkinsea</taxon>
        <taxon>Perkinsida</taxon>
        <taxon>Perkinsidae</taxon>
        <taxon>Perkinsus</taxon>
    </lineage>
</organism>
<dbReference type="PROSITE" id="PS50082">
    <property type="entry name" value="WD_REPEATS_2"/>
    <property type="match status" value="1"/>
</dbReference>
<dbReference type="Pfam" id="PF00400">
    <property type="entry name" value="WD40"/>
    <property type="match status" value="3"/>
</dbReference>
<evidence type="ECO:0000313" key="2">
    <source>
        <dbReference type="EMBL" id="KAF4690270.1"/>
    </source>
</evidence>
<feature type="repeat" description="WD" evidence="1">
    <location>
        <begin position="621"/>
        <end position="666"/>
    </location>
</feature>
<dbReference type="InterPro" id="IPR036322">
    <property type="entry name" value="WD40_repeat_dom_sf"/>
</dbReference>
<reference evidence="2 3" key="1">
    <citation type="submission" date="2020-04" db="EMBL/GenBank/DDBJ databases">
        <title>Perkinsus olseni comparative genomics.</title>
        <authorList>
            <person name="Bogema D.R."/>
        </authorList>
    </citation>
    <scope>NUCLEOTIDE SEQUENCE [LARGE SCALE GENOMIC DNA]</scope>
    <source>
        <strain evidence="2">00978-12</strain>
    </source>
</reference>
<dbReference type="AlphaFoldDB" id="A0A7J6P3F5"/>
<protein>
    <recommendedName>
        <fullName evidence="4">WD repeat-containing protein 17</fullName>
    </recommendedName>
</protein>
<dbReference type="Gene3D" id="2.130.10.10">
    <property type="entry name" value="YVTN repeat-like/Quinoprotein amine dehydrogenase"/>
    <property type="match status" value="3"/>
</dbReference>
<dbReference type="OrthoDB" id="2161379at2759"/>
<dbReference type="PANTHER" id="PTHR44464:SF1">
    <property type="entry name" value="WD REPEAT-CONTAINING PROTEIN 17"/>
    <property type="match status" value="1"/>
</dbReference>
<dbReference type="EMBL" id="JABANP010000103">
    <property type="protein sequence ID" value="KAF4690270.1"/>
    <property type="molecule type" value="Genomic_DNA"/>
</dbReference>
<accession>A0A7J6P3F5</accession>
<evidence type="ECO:0000256" key="1">
    <source>
        <dbReference type="PROSITE-ProRule" id="PRU00221"/>
    </source>
</evidence>
<evidence type="ECO:0000313" key="3">
    <source>
        <dbReference type="Proteomes" id="UP000541610"/>
    </source>
</evidence>
<sequence>MPLRLKGILKCTGESHDEILISITLAVSLSAAAQFLRAFAMETLCTLPAGAQCWHKTVLATSRNHLAYLSTLTLNVIRISDLTPVDTRESTFGSVRDEMLAAVIRNPHGDDEFLVVSCTGRATLVRVEGGYLAPSPGAQEPFQLAMPAGSARRTESVSEILLDSDAGTSFCGGASRVNISCVTGRFVITVSIEASSVGDVGNLRFGTFGEIVSAQPTWHWVGDKRSFAPLTAENVIGPGLSRAWPKGNRGQLRQFSVLIIVEGARSRLGWSNGGVTVITVEVGERVLSAPRGTPVVDLAWDPLSTYYILVAYGNGEIVLLDTSDSGLAVESCRFDAAAAPIRSVVWQCGSRGPGSFLTAGGDGSTVLHLWNVSKKIPVGEMKVHGSAGVNAACCLPGDDNRVVASFRDGAVVIIDVKARGVRKVSGSSMETVFDCCFHPRDPNVFCTGSYDGCVKLWRMLSDINGDVDSIAEVVAEMSTATESDGGQPAVAKSKSIVYGVDFSYCGQKIAGVTLKGELHVWRVDTGQFSSQVGVYSSSRRSVPDQPSSYRVSWLKETSERSVILEPWVKVSPTHARQCSMMALIFPPAPVRCPRSGWIAFARTDGNALVVDQLQDGRTVAVLDHHSPVFGVAWAPFAEGSSPQLCTAALDGVVRVWSISPTNGVTSISTIRVWDVPTGCCIHVHCDHAADVYGLASHPSRPFLFISTSRDSTIKLSTTEWLCRLPVVCALFAEDPLAELASCISTDDRDAILREFLDSSPEYAPGQPVLYTSLYGPGSARLLEGLRSRDRDPLRDAVDILSFFAYRRGVEDIADVIRGLLGVARQHDGPGEYVHEVDLEAACSSRAYNALAAATTTPSVVGIGAPRLQDARGHLSVMPQSRRSLSRAAELFLVNGDIRNYCETLARGRRWEAAIAVAPAVSLQYWQELCDRYVDRMKLSESSHSPGGRDEALPYLIAAELLGRPSSMKLDDKACRIRGLWGVVQPEAIQLMVDRGGKCLEAMTLAKALADGRMPDRCEGLHIPRTPPGDRSHFDRACVSVAQGLARQPWTRLQACGILLGSGQTENAFALLEGPEDTLLYCGLRKMLHSRPSQGCALAEKLTRVIEEFESVGRLPSRALIDFMNDGV</sequence>
<name>A0A7J6P3F5_PEROL</name>
<dbReference type="InterPro" id="IPR015943">
    <property type="entry name" value="WD40/YVTN_repeat-like_dom_sf"/>
</dbReference>
<gene>
    <name evidence="2" type="ORF">FOZ60_000427</name>
</gene>
<dbReference type="PANTHER" id="PTHR44464">
    <property type="entry name" value="WD REPEAT-CONTAINING PROTEIN 17"/>
    <property type="match status" value="1"/>
</dbReference>
<keyword evidence="1" id="KW-0853">WD repeat</keyword>